<dbReference type="Gene3D" id="3.20.20.70">
    <property type="entry name" value="Aldolase class I"/>
    <property type="match status" value="1"/>
</dbReference>
<evidence type="ECO:0000256" key="3">
    <source>
        <dbReference type="ARBA" id="ARBA00011823"/>
    </source>
</evidence>
<dbReference type="PANTHER" id="PTHR11458">
    <property type="entry name" value="DELTA-AMINOLEVULINIC ACID DEHYDRATASE"/>
    <property type="match status" value="1"/>
</dbReference>
<dbReference type="RefSeq" id="WP_344243848.1">
    <property type="nucleotide sequence ID" value="NZ_BAAAHH010000026.1"/>
</dbReference>
<evidence type="ECO:0000256" key="12">
    <source>
        <dbReference type="RuleBase" id="RU004161"/>
    </source>
</evidence>
<dbReference type="PROSITE" id="PS00169">
    <property type="entry name" value="D_ALA_DEHYDRATASE"/>
    <property type="match status" value="1"/>
</dbReference>
<keyword evidence="14" id="KW-1185">Reference proteome</keyword>
<sequence>MIERPRRLRRSAALRRLVAETRLNPADLILPLFVKEGIEEAAEVSSMPGVYQHTRDSLRKAAHEAAEAGVGGLILFGVPEHKDERGSAADDPQGIMQRALRDLSADLGDAVVLMTDLCLDEYTSHGHCGLLTPSGEVDNDSTLERYASVALAQAEAGAQVVAPSGMMDGQVRAIRAALDGAGHQDIPVMAYAAKYASAFYGPFRDAAECAPQFGDRASYQQDPANARESLREVRLDLEEGADIVMVKPAGAYLDVVRQVKDSVDVPVAAYQVSGEYAMIEAAAARGWIDRERAIHESLVSIRRAGADLVLTYWATEVARRL</sequence>
<dbReference type="InterPro" id="IPR030656">
    <property type="entry name" value="ALAD_AS"/>
</dbReference>
<comment type="similarity">
    <text evidence="2 12">Belongs to the ALAD family.</text>
</comment>
<evidence type="ECO:0000256" key="8">
    <source>
        <dbReference type="ARBA" id="ARBA00023244"/>
    </source>
</evidence>
<comment type="subunit">
    <text evidence="3 11">Homooctamer.</text>
</comment>
<keyword evidence="6" id="KW-0350">Heme biosynthesis</keyword>
<dbReference type="EMBL" id="BAAAHH010000026">
    <property type="protein sequence ID" value="GAA0961720.1"/>
    <property type="molecule type" value="Genomic_DNA"/>
</dbReference>
<dbReference type="InterPro" id="IPR013785">
    <property type="entry name" value="Aldolase_TIM"/>
</dbReference>
<comment type="function">
    <text evidence="9">Catalyzes an early step in the biosynthesis of tetrapyrroles. Binds two molecules of 5-aminolevulinate per subunit, each at a distinct site, and catalyzes their condensation to form porphobilinogen.</text>
</comment>
<dbReference type="PIRSF" id="PIRSF001415">
    <property type="entry name" value="Porphbilin_synth"/>
    <property type="match status" value="1"/>
</dbReference>
<comment type="caution">
    <text evidence="13">The sequence shown here is derived from an EMBL/GenBank/DDBJ whole genome shotgun (WGS) entry which is preliminary data.</text>
</comment>
<dbReference type="Proteomes" id="UP001500665">
    <property type="component" value="Unassembled WGS sequence"/>
</dbReference>
<gene>
    <name evidence="13" type="primary">hemB</name>
    <name evidence="13" type="ORF">GCM10009550_54700</name>
</gene>
<dbReference type="PANTHER" id="PTHR11458:SF0">
    <property type="entry name" value="DELTA-AMINOLEVULINIC ACID DEHYDRATASE"/>
    <property type="match status" value="1"/>
</dbReference>
<evidence type="ECO:0000256" key="1">
    <source>
        <dbReference type="ARBA" id="ARBA00004694"/>
    </source>
</evidence>
<dbReference type="EC" id="4.2.1.24" evidence="4 11"/>
<dbReference type="Pfam" id="PF00490">
    <property type="entry name" value="ALAD"/>
    <property type="match status" value="1"/>
</dbReference>
<dbReference type="SMART" id="SM01004">
    <property type="entry name" value="ALAD"/>
    <property type="match status" value="1"/>
</dbReference>
<evidence type="ECO:0000256" key="11">
    <source>
        <dbReference type="RuleBase" id="RU000515"/>
    </source>
</evidence>
<name>A0ABN1RQG7_9ACTN</name>
<keyword evidence="7 11" id="KW-0456">Lyase</keyword>
<dbReference type="InterPro" id="IPR001731">
    <property type="entry name" value="ALAD"/>
</dbReference>
<keyword evidence="8 11" id="KW-0627">Porphyrin biosynthesis</keyword>
<evidence type="ECO:0000256" key="6">
    <source>
        <dbReference type="ARBA" id="ARBA00023133"/>
    </source>
</evidence>
<evidence type="ECO:0000256" key="10">
    <source>
        <dbReference type="ARBA" id="ARBA00047651"/>
    </source>
</evidence>
<dbReference type="SUPFAM" id="SSF51569">
    <property type="entry name" value="Aldolase"/>
    <property type="match status" value="1"/>
</dbReference>
<dbReference type="PRINTS" id="PR00144">
    <property type="entry name" value="DALDHYDRTASE"/>
</dbReference>
<evidence type="ECO:0000256" key="9">
    <source>
        <dbReference type="ARBA" id="ARBA00025628"/>
    </source>
</evidence>
<evidence type="ECO:0000256" key="4">
    <source>
        <dbReference type="ARBA" id="ARBA00012053"/>
    </source>
</evidence>
<dbReference type="NCBIfam" id="NF006762">
    <property type="entry name" value="PRK09283.1"/>
    <property type="match status" value="1"/>
</dbReference>
<evidence type="ECO:0000256" key="7">
    <source>
        <dbReference type="ARBA" id="ARBA00023239"/>
    </source>
</evidence>
<reference evidence="13 14" key="1">
    <citation type="journal article" date="2019" name="Int. J. Syst. Evol. Microbiol.">
        <title>The Global Catalogue of Microorganisms (GCM) 10K type strain sequencing project: providing services to taxonomists for standard genome sequencing and annotation.</title>
        <authorList>
            <consortium name="The Broad Institute Genomics Platform"/>
            <consortium name="The Broad Institute Genome Sequencing Center for Infectious Disease"/>
            <person name="Wu L."/>
            <person name="Ma J."/>
        </authorList>
    </citation>
    <scope>NUCLEOTIDE SEQUENCE [LARGE SCALE GENOMIC DNA]</scope>
    <source>
        <strain evidence="13 14">JCM 10696</strain>
    </source>
</reference>
<evidence type="ECO:0000256" key="2">
    <source>
        <dbReference type="ARBA" id="ARBA00008055"/>
    </source>
</evidence>
<accession>A0ABN1RQG7</accession>
<protein>
    <recommendedName>
        <fullName evidence="5 11">Delta-aminolevulinic acid dehydratase</fullName>
        <ecNumber evidence="4 11">4.2.1.24</ecNumber>
    </recommendedName>
</protein>
<organism evidence="13 14">
    <name type="scientific">Actinocorallia libanotica</name>
    <dbReference type="NCBI Taxonomy" id="46162"/>
    <lineage>
        <taxon>Bacteria</taxon>
        <taxon>Bacillati</taxon>
        <taxon>Actinomycetota</taxon>
        <taxon>Actinomycetes</taxon>
        <taxon>Streptosporangiales</taxon>
        <taxon>Thermomonosporaceae</taxon>
        <taxon>Actinocorallia</taxon>
    </lineage>
</organism>
<evidence type="ECO:0000313" key="14">
    <source>
        <dbReference type="Proteomes" id="UP001500665"/>
    </source>
</evidence>
<comment type="pathway">
    <text evidence="1">Porphyrin-containing compound metabolism; protoporphyrin-IX biosynthesis; coproporphyrinogen-III from 5-aminolevulinate: step 1/4.</text>
</comment>
<evidence type="ECO:0000313" key="13">
    <source>
        <dbReference type="EMBL" id="GAA0961720.1"/>
    </source>
</evidence>
<comment type="catalytic activity">
    <reaction evidence="10 11">
        <text>2 5-aminolevulinate = porphobilinogen + 2 H2O + H(+)</text>
        <dbReference type="Rhea" id="RHEA:24064"/>
        <dbReference type="ChEBI" id="CHEBI:15377"/>
        <dbReference type="ChEBI" id="CHEBI:15378"/>
        <dbReference type="ChEBI" id="CHEBI:58126"/>
        <dbReference type="ChEBI" id="CHEBI:356416"/>
        <dbReference type="EC" id="4.2.1.24"/>
    </reaction>
</comment>
<dbReference type="CDD" id="cd00384">
    <property type="entry name" value="ALAD_PBGS"/>
    <property type="match status" value="1"/>
</dbReference>
<evidence type="ECO:0000256" key="5">
    <source>
        <dbReference type="ARBA" id="ARBA00020771"/>
    </source>
</evidence>
<proteinExistence type="inferred from homology"/>